<keyword evidence="7" id="KW-0479">Metal-binding</keyword>
<keyword evidence="10" id="KW-0862">Zinc</keyword>
<proteinExistence type="predicted"/>
<dbReference type="AlphaFoldDB" id="A0A3B3QCD7"/>
<dbReference type="Pfam" id="PF12171">
    <property type="entry name" value="zf-C2H2_jaz"/>
    <property type="match status" value="1"/>
</dbReference>
<reference evidence="17" key="1">
    <citation type="submission" date="2025-08" db="UniProtKB">
        <authorList>
            <consortium name="Ensembl"/>
        </authorList>
    </citation>
    <scope>IDENTIFICATION</scope>
</reference>
<evidence type="ECO:0000256" key="8">
    <source>
        <dbReference type="ARBA" id="ARBA00022771"/>
    </source>
</evidence>
<evidence type="ECO:0000313" key="18">
    <source>
        <dbReference type="Proteomes" id="UP000261540"/>
    </source>
</evidence>
<evidence type="ECO:0000256" key="11">
    <source>
        <dbReference type="ARBA" id="ARBA00023054"/>
    </source>
</evidence>
<feature type="region of interest" description="Disordered" evidence="15">
    <location>
        <begin position="1"/>
        <end position="35"/>
    </location>
</feature>
<dbReference type="GO" id="GO:0033260">
    <property type="term" value="P:nuclear DNA replication"/>
    <property type="evidence" value="ECO:0007669"/>
    <property type="project" value="TreeGrafter"/>
</dbReference>
<dbReference type="Proteomes" id="UP000261540">
    <property type="component" value="Unplaced"/>
</dbReference>
<dbReference type="SUPFAM" id="SSF57667">
    <property type="entry name" value="beta-beta-alpha zinc fingers"/>
    <property type="match status" value="1"/>
</dbReference>
<organism evidence="17 18">
    <name type="scientific">Paramormyrops kingsleyae</name>
    <dbReference type="NCBI Taxonomy" id="1676925"/>
    <lineage>
        <taxon>Eukaryota</taxon>
        <taxon>Metazoa</taxon>
        <taxon>Chordata</taxon>
        <taxon>Craniata</taxon>
        <taxon>Vertebrata</taxon>
        <taxon>Euteleostomi</taxon>
        <taxon>Actinopterygii</taxon>
        <taxon>Neopterygii</taxon>
        <taxon>Teleostei</taxon>
        <taxon>Osteoglossocephala</taxon>
        <taxon>Osteoglossomorpha</taxon>
        <taxon>Osteoglossiformes</taxon>
        <taxon>Mormyridae</taxon>
        <taxon>Paramormyrops</taxon>
    </lineage>
</organism>
<evidence type="ECO:0000259" key="16">
    <source>
        <dbReference type="SMART" id="SM00451"/>
    </source>
</evidence>
<accession>A0A3B3QCD7</accession>
<dbReference type="PANTHER" id="PTHR13278:SF0">
    <property type="entry name" value="ZINC FINGER PROTEIN 830"/>
    <property type="match status" value="1"/>
</dbReference>
<dbReference type="STRING" id="1676925.ENSPKIP00000003434"/>
<protein>
    <recommendedName>
        <fullName evidence="3">Zinc finger protein 830</fullName>
    </recommendedName>
    <alternativeName>
        <fullName evidence="14">Coiled-coil domain-containing protein 16</fullName>
    </alternativeName>
</protein>
<dbReference type="Gene3D" id="3.30.160.60">
    <property type="entry name" value="Classic Zinc Finger"/>
    <property type="match status" value="1"/>
</dbReference>
<dbReference type="PANTHER" id="PTHR13278">
    <property type="entry name" value="ZINC FINGER PROTEIN 830"/>
    <property type="match status" value="1"/>
</dbReference>
<dbReference type="Ensembl" id="ENSPKIT00000027395.1">
    <property type="protein sequence ID" value="ENSPKIP00000003434.1"/>
    <property type="gene ID" value="ENSPKIG00000020944.1"/>
</dbReference>
<evidence type="ECO:0000256" key="1">
    <source>
        <dbReference type="ARBA" id="ARBA00004286"/>
    </source>
</evidence>
<feature type="region of interest" description="Disordered" evidence="15">
    <location>
        <begin position="93"/>
        <end position="226"/>
    </location>
</feature>
<dbReference type="GO" id="GO:0005694">
    <property type="term" value="C:chromosome"/>
    <property type="evidence" value="ECO:0007669"/>
    <property type="project" value="UniProtKB-SubCell"/>
</dbReference>
<dbReference type="InterPro" id="IPR022755">
    <property type="entry name" value="Znf_C2H2_jaz"/>
</dbReference>
<reference evidence="17" key="2">
    <citation type="submission" date="2025-09" db="UniProtKB">
        <authorList>
            <consortium name="Ensembl"/>
        </authorList>
    </citation>
    <scope>IDENTIFICATION</scope>
</reference>
<evidence type="ECO:0000256" key="4">
    <source>
        <dbReference type="ARBA" id="ARBA00022454"/>
    </source>
</evidence>
<feature type="compositionally biased region" description="Basic and acidic residues" evidence="15">
    <location>
        <begin position="1"/>
        <end position="31"/>
    </location>
</feature>
<sequence length="350" mass="38861">MASSRNDKGKKSVSQEELRRLMKEKQKETTGKKKRIESPFAKYNSLGHLSCVLCNIPVKSEILWQTHVLGKPHKEKVAELKGTKQGQIVASVNQNPTSSVLKRKTSDSQQPTAKKGKAEGSSSASGIPADFFDGGQGQNTAGSKKPSGLGLLAGNYDDNDASGDEEQAKQNVAVLPPSTTPGLPADFFDSGLPSVPGVSHSGSILKVDEPEKPVERKENTAEALPEGFFDDPVVDAKVRKVDAPKDLMDKEWEEFQKEMRHVNSASEAIVAEEDEDGRLERQIDEIDEQIECYRRVELLRDRREVMKNMGQVDSKPQQEQRSSGDKEEEEDEEELFSLLSRDWRAKRVLN</sequence>
<name>A0A3B3QCD7_9TELE</name>
<keyword evidence="13" id="KW-0131">Cell cycle</keyword>
<evidence type="ECO:0000256" key="13">
    <source>
        <dbReference type="ARBA" id="ARBA00023306"/>
    </source>
</evidence>
<dbReference type="GO" id="GO:0005681">
    <property type="term" value="C:spliceosomal complex"/>
    <property type="evidence" value="ECO:0007669"/>
    <property type="project" value="InterPro"/>
</dbReference>
<keyword evidence="18" id="KW-1185">Reference proteome</keyword>
<comment type="subcellular location">
    <subcellularLocation>
        <location evidence="1">Chromosome</location>
    </subcellularLocation>
    <subcellularLocation>
        <location evidence="2">Nucleus speckle</location>
    </subcellularLocation>
</comment>
<keyword evidence="4" id="KW-0158">Chromosome</keyword>
<feature type="domain" description="U1-type" evidence="16">
    <location>
        <begin position="46"/>
        <end position="80"/>
    </location>
</feature>
<dbReference type="GO" id="GO:0003676">
    <property type="term" value="F:nucleic acid binding"/>
    <property type="evidence" value="ECO:0007669"/>
    <property type="project" value="InterPro"/>
</dbReference>
<evidence type="ECO:0000256" key="10">
    <source>
        <dbReference type="ARBA" id="ARBA00022833"/>
    </source>
</evidence>
<feature type="region of interest" description="Disordered" evidence="15">
    <location>
        <begin position="307"/>
        <end position="335"/>
    </location>
</feature>
<keyword evidence="5" id="KW-0217">Developmental protein</keyword>
<dbReference type="GO" id="GO:0033314">
    <property type="term" value="P:mitotic DNA replication checkpoint signaling"/>
    <property type="evidence" value="ECO:0007669"/>
    <property type="project" value="TreeGrafter"/>
</dbReference>
<dbReference type="GO" id="GO:0008270">
    <property type="term" value="F:zinc ion binding"/>
    <property type="evidence" value="ECO:0007669"/>
    <property type="project" value="UniProtKB-KW"/>
</dbReference>
<keyword evidence="11" id="KW-0175">Coiled coil</keyword>
<evidence type="ECO:0000256" key="3">
    <source>
        <dbReference type="ARBA" id="ARBA00017358"/>
    </source>
</evidence>
<evidence type="ECO:0000256" key="9">
    <source>
        <dbReference type="ARBA" id="ARBA00022776"/>
    </source>
</evidence>
<feature type="compositionally biased region" description="Acidic residues" evidence="15">
    <location>
        <begin position="326"/>
        <end position="335"/>
    </location>
</feature>
<dbReference type="InterPro" id="IPR040050">
    <property type="entry name" value="ZNF830-like"/>
</dbReference>
<dbReference type="GO" id="GO:0016607">
    <property type="term" value="C:nuclear speck"/>
    <property type="evidence" value="ECO:0007669"/>
    <property type="project" value="UniProtKB-SubCell"/>
</dbReference>
<dbReference type="GeneTree" id="ENSGT00390000012151"/>
<dbReference type="InterPro" id="IPR036236">
    <property type="entry name" value="Znf_C2H2_sf"/>
</dbReference>
<dbReference type="OrthoDB" id="77607at2759"/>
<keyword evidence="12" id="KW-0539">Nucleus</keyword>
<dbReference type="GO" id="GO:0044773">
    <property type="term" value="P:mitotic DNA damage checkpoint signaling"/>
    <property type="evidence" value="ECO:0007669"/>
    <property type="project" value="TreeGrafter"/>
</dbReference>
<keyword evidence="9" id="KW-0498">Mitosis</keyword>
<evidence type="ECO:0000256" key="12">
    <source>
        <dbReference type="ARBA" id="ARBA00023242"/>
    </source>
</evidence>
<dbReference type="GO" id="GO:0051301">
    <property type="term" value="P:cell division"/>
    <property type="evidence" value="ECO:0007669"/>
    <property type="project" value="UniProtKB-KW"/>
</dbReference>
<dbReference type="SMART" id="SM00451">
    <property type="entry name" value="ZnF_U1"/>
    <property type="match status" value="1"/>
</dbReference>
<keyword evidence="8" id="KW-0863">Zinc-finger</keyword>
<evidence type="ECO:0000256" key="7">
    <source>
        <dbReference type="ARBA" id="ARBA00022723"/>
    </source>
</evidence>
<feature type="compositionally biased region" description="Basic and acidic residues" evidence="15">
    <location>
        <begin position="206"/>
        <end position="220"/>
    </location>
</feature>
<dbReference type="Pfam" id="PF23406">
    <property type="entry name" value="ZNF380_CC"/>
    <property type="match status" value="1"/>
</dbReference>
<evidence type="ECO:0000256" key="6">
    <source>
        <dbReference type="ARBA" id="ARBA00022618"/>
    </source>
</evidence>
<feature type="compositionally biased region" description="Basic and acidic residues" evidence="15">
    <location>
        <begin position="316"/>
        <end position="325"/>
    </location>
</feature>
<keyword evidence="6" id="KW-0132">Cell division</keyword>
<evidence type="ECO:0000256" key="15">
    <source>
        <dbReference type="SAM" id="MobiDB-lite"/>
    </source>
</evidence>
<evidence type="ECO:0000256" key="2">
    <source>
        <dbReference type="ARBA" id="ARBA00004324"/>
    </source>
</evidence>
<evidence type="ECO:0000256" key="14">
    <source>
        <dbReference type="ARBA" id="ARBA00030672"/>
    </source>
</evidence>
<evidence type="ECO:0000256" key="5">
    <source>
        <dbReference type="ARBA" id="ARBA00022473"/>
    </source>
</evidence>
<dbReference type="InterPro" id="IPR059039">
    <property type="entry name" value="ZNF380_CC"/>
</dbReference>
<evidence type="ECO:0000313" key="17">
    <source>
        <dbReference type="Ensembl" id="ENSPKIP00000003434.1"/>
    </source>
</evidence>
<dbReference type="InterPro" id="IPR003604">
    <property type="entry name" value="Matrin/U1-like-C_Znf_C2H2"/>
</dbReference>